<evidence type="ECO:0000256" key="8">
    <source>
        <dbReference type="ARBA" id="ARBA00023047"/>
    </source>
</evidence>
<keyword evidence="11 15" id="KW-0472">Membrane</keyword>
<keyword evidence="12" id="KW-0564">Palmitate</keyword>
<keyword evidence="7" id="KW-0732">Signal</keyword>
<dbReference type="Pfam" id="PF02563">
    <property type="entry name" value="Poly_export"/>
    <property type="match status" value="1"/>
</dbReference>
<evidence type="ECO:0000313" key="19">
    <source>
        <dbReference type="Proteomes" id="UP000290283"/>
    </source>
</evidence>
<keyword evidence="5" id="KW-0762">Sugar transport</keyword>
<evidence type="ECO:0000256" key="15">
    <source>
        <dbReference type="SAM" id="Phobius"/>
    </source>
</evidence>
<dbReference type="GO" id="GO:0006811">
    <property type="term" value="P:monoatomic ion transport"/>
    <property type="evidence" value="ECO:0007669"/>
    <property type="project" value="UniProtKB-KW"/>
</dbReference>
<evidence type="ECO:0000256" key="12">
    <source>
        <dbReference type="ARBA" id="ARBA00023139"/>
    </source>
</evidence>
<dbReference type="PANTHER" id="PTHR33619:SF3">
    <property type="entry name" value="POLYSACCHARIDE EXPORT PROTEIN GFCE-RELATED"/>
    <property type="match status" value="1"/>
</dbReference>
<dbReference type="Gene3D" id="3.10.560.10">
    <property type="entry name" value="Outer membrane lipoprotein wza domain like"/>
    <property type="match status" value="1"/>
</dbReference>
<protein>
    <submittedName>
        <fullName evidence="18">Polysaccharide export protein</fullName>
    </submittedName>
</protein>
<evidence type="ECO:0000256" key="10">
    <source>
        <dbReference type="ARBA" id="ARBA00023114"/>
    </source>
</evidence>
<dbReference type="GO" id="GO:0009279">
    <property type="term" value="C:cell outer membrane"/>
    <property type="evidence" value="ECO:0007669"/>
    <property type="project" value="UniProtKB-SubCell"/>
</dbReference>
<feature type="domain" description="Polysaccharide export protein N-terminal" evidence="16">
    <location>
        <begin position="43"/>
        <end position="142"/>
    </location>
</feature>
<keyword evidence="3" id="KW-0813">Transport</keyword>
<evidence type="ECO:0000313" key="18">
    <source>
        <dbReference type="EMBL" id="RXR17770.1"/>
    </source>
</evidence>
<evidence type="ECO:0000256" key="5">
    <source>
        <dbReference type="ARBA" id="ARBA00022597"/>
    </source>
</evidence>
<feature type="domain" description="SLBB" evidence="17">
    <location>
        <begin position="146"/>
        <end position="225"/>
    </location>
</feature>
<evidence type="ECO:0000256" key="11">
    <source>
        <dbReference type="ARBA" id="ARBA00023136"/>
    </source>
</evidence>
<reference evidence="19" key="1">
    <citation type="submission" date="2019-01" db="EMBL/GenBank/DDBJ databases">
        <title>Cytophagaceae bacterium strain CAR-16.</title>
        <authorList>
            <person name="Chen W.-M."/>
        </authorList>
    </citation>
    <scope>NUCLEOTIDE SEQUENCE [LARGE SCALE GENOMIC DNA]</scope>
    <source>
        <strain evidence="19">LLJ-11</strain>
    </source>
</reference>
<dbReference type="GO" id="GO:0015288">
    <property type="term" value="F:porin activity"/>
    <property type="evidence" value="ECO:0007669"/>
    <property type="project" value="UniProtKB-KW"/>
</dbReference>
<keyword evidence="13" id="KW-0998">Cell outer membrane</keyword>
<organism evidence="18 19">
    <name type="scientific">Flavobacterium amnicola</name>
    <dbReference type="NCBI Taxonomy" id="2506422"/>
    <lineage>
        <taxon>Bacteria</taxon>
        <taxon>Pseudomonadati</taxon>
        <taxon>Bacteroidota</taxon>
        <taxon>Flavobacteriia</taxon>
        <taxon>Flavobacteriales</taxon>
        <taxon>Flavobacteriaceae</taxon>
        <taxon>Flavobacterium</taxon>
    </lineage>
</organism>
<evidence type="ECO:0000256" key="2">
    <source>
        <dbReference type="ARBA" id="ARBA00009450"/>
    </source>
</evidence>
<dbReference type="PANTHER" id="PTHR33619">
    <property type="entry name" value="POLYSACCHARIDE EXPORT PROTEIN GFCE-RELATED"/>
    <property type="match status" value="1"/>
</dbReference>
<keyword evidence="4" id="KW-1134">Transmembrane beta strand</keyword>
<dbReference type="AlphaFoldDB" id="A0A4Q1K0P3"/>
<evidence type="ECO:0000259" key="16">
    <source>
        <dbReference type="Pfam" id="PF02563"/>
    </source>
</evidence>
<keyword evidence="9" id="KW-0406">Ion transport</keyword>
<dbReference type="OrthoDB" id="662756at2"/>
<accession>A0A4Q1K0P3</accession>
<dbReference type="GO" id="GO:0015159">
    <property type="term" value="F:polysaccharide transmembrane transporter activity"/>
    <property type="evidence" value="ECO:0007669"/>
    <property type="project" value="InterPro"/>
</dbReference>
<evidence type="ECO:0000256" key="3">
    <source>
        <dbReference type="ARBA" id="ARBA00022448"/>
    </source>
</evidence>
<keyword evidence="19" id="KW-1185">Reference proteome</keyword>
<comment type="subcellular location">
    <subcellularLocation>
        <location evidence="1">Cell outer membrane</location>
        <topology evidence="1">Multi-pass membrane protein</topology>
    </subcellularLocation>
</comment>
<dbReference type="PROSITE" id="PS51257">
    <property type="entry name" value="PROKAR_LIPOPROTEIN"/>
    <property type="match status" value="1"/>
</dbReference>
<dbReference type="Pfam" id="PF22461">
    <property type="entry name" value="SLBB_2"/>
    <property type="match status" value="1"/>
</dbReference>
<evidence type="ECO:0000256" key="7">
    <source>
        <dbReference type="ARBA" id="ARBA00022729"/>
    </source>
</evidence>
<dbReference type="InterPro" id="IPR003715">
    <property type="entry name" value="Poly_export_N"/>
</dbReference>
<name>A0A4Q1K0P3_9FLAO</name>
<keyword evidence="8" id="KW-0625">Polysaccharide transport</keyword>
<gene>
    <name evidence="18" type="ORF">EQG63_09815</name>
</gene>
<dbReference type="RefSeq" id="WP_129436198.1">
    <property type="nucleotide sequence ID" value="NZ_SBKO01000004.1"/>
</dbReference>
<evidence type="ECO:0000256" key="4">
    <source>
        <dbReference type="ARBA" id="ARBA00022452"/>
    </source>
</evidence>
<evidence type="ECO:0000256" key="14">
    <source>
        <dbReference type="ARBA" id="ARBA00023288"/>
    </source>
</evidence>
<sequence length="260" mass="28986">MKLNTIYKSLVIIAVLTLVSCKQQKNIAYYQSIDGQTSNSFSNTYDATIQPDDLLLIIVSAEDAEAAAPFNLESTIVPSMIGQNISAQRQHQMYLVDKNGTIEFPVLGTLNVIDKTKSEVVKDLRNRLSSKYIKNPIVNLRIMNFKVSVQGEVARPGSYPINSERITLPEALSMAGDMTIYGKRNNVTVIREVDNKKAILKVDMSKSDFINSPAYYLKQNDLIYVEPNAAKANSSTFNQNIPVWISLSSVLISLVLLFKK</sequence>
<dbReference type="InterPro" id="IPR049712">
    <property type="entry name" value="Poly_export"/>
</dbReference>
<feature type="transmembrane region" description="Helical" evidence="15">
    <location>
        <begin position="241"/>
        <end position="258"/>
    </location>
</feature>
<evidence type="ECO:0000256" key="9">
    <source>
        <dbReference type="ARBA" id="ARBA00023065"/>
    </source>
</evidence>
<keyword evidence="15" id="KW-1133">Transmembrane helix</keyword>
<keyword evidence="6 15" id="KW-0812">Transmembrane</keyword>
<evidence type="ECO:0000256" key="13">
    <source>
        <dbReference type="ARBA" id="ARBA00023237"/>
    </source>
</evidence>
<evidence type="ECO:0000256" key="1">
    <source>
        <dbReference type="ARBA" id="ARBA00004571"/>
    </source>
</evidence>
<dbReference type="GO" id="GO:0046930">
    <property type="term" value="C:pore complex"/>
    <property type="evidence" value="ECO:0007669"/>
    <property type="project" value="UniProtKB-KW"/>
</dbReference>
<keyword evidence="10" id="KW-0626">Porin</keyword>
<keyword evidence="14" id="KW-0449">Lipoprotein</keyword>
<evidence type="ECO:0000259" key="17">
    <source>
        <dbReference type="Pfam" id="PF22461"/>
    </source>
</evidence>
<evidence type="ECO:0000256" key="6">
    <source>
        <dbReference type="ARBA" id="ARBA00022692"/>
    </source>
</evidence>
<dbReference type="Proteomes" id="UP000290283">
    <property type="component" value="Unassembled WGS sequence"/>
</dbReference>
<comment type="similarity">
    <text evidence="2">Belongs to the BexD/CtrA/VexA family.</text>
</comment>
<proteinExistence type="inferred from homology"/>
<comment type="caution">
    <text evidence="18">The sequence shown here is derived from an EMBL/GenBank/DDBJ whole genome shotgun (WGS) entry which is preliminary data.</text>
</comment>
<dbReference type="InterPro" id="IPR054765">
    <property type="entry name" value="SLBB_dom"/>
</dbReference>
<dbReference type="EMBL" id="SBKO01000004">
    <property type="protein sequence ID" value="RXR17770.1"/>
    <property type="molecule type" value="Genomic_DNA"/>
</dbReference>